<dbReference type="RefSeq" id="WP_053837039.1">
    <property type="nucleotide sequence ID" value="NZ_CP076251.1"/>
</dbReference>
<accession>A0A0K2ZD47</accession>
<protein>
    <submittedName>
        <fullName evidence="1">Uncharacterized protein</fullName>
    </submittedName>
</protein>
<name>A0A0K2ZD47_9XANT</name>
<evidence type="ECO:0000313" key="1">
    <source>
        <dbReference type="EMBL" id="CTP83411.1"/>
    </source>
</evidence>
<proteinExistence type="predicted"/>
<sequence length="145" mass="14857">MENAALSAAVAALARQAAAGTEASVVAASVAATWRQIEQALTPILGARGVAALFKRALFLTKDGFPWLHDAFVAIEASSEHNALDIFRMALSRQSAATAAAGAGAFLSTFHGVLVSMIGATLTERLLQSVSVTFSSGPPAQDISS</sequence>
<evidence type="ECO:0000313" key="2">
    <source>
        <dbReference type="Proteomes" id="UP000045978"/>
    </source>
</evidence>
<dbReference type="Proteomes" id="UP000045978">
    <property type="component" value="Unassembled WGS sequence"/>
</dbReference>
<reference evidence="1 2" key="1">
    <citation type="submission" date="2015-07" db="EMBL/GenBank/DDBJ databases">
        <authorList>
            <person name="Noorani M."/>
        </authorList>
    </citation>
    <scope>NUCLEOTIDE SEQUENCE [LARGE SCALE GENOMIC DNA]</scope>
    <source>
        <strain evidence="1">LMG730</strain>
    </source>
</reference>
<organism evidence="1 2">
    <name type="scientific">Xanthomonas graminis pv. phlei</name>
    <dbReference type="NCBI Taxonomy" id="487906"/>
    <lineage>
        <taxon>Bacteria</taxon>
        <taxon>Pseudomonadati</taxon>
        <taxon>Pseudomonadota</taxon>
        <taxon>Gammaproteobacteria</taxon>
        <taxon>Lysobacterales</taxon>
        <taxon>Lysobacteraceae</taxon>
        <taxon>Xanthomonas</taxon>
        <taxon>Xanthomonas translucens group</taxon>
        <taxon>Xanthomonas graminis</taxon>
    </lineage>
</organism>
<gene>
    <name evidence="1" type="ORF">XTPLMG730_0457</name>
</gene>
<dbReference type="AlphaFoldDB" id="A0A0K2ZD47"/>
<dbReference type="EMBL" id="CXOJ01000005">
    <property type="protein sequence ID" value="CTP83411.1"/>
    <property type="molecule type" value="Genomic_DNA"/>
</dbReference>